<organism evidence="1 2">
    <name type="scientific">Porites lobata</name>
    <dbReference type="NCBI Taxonomy" id="104759"/>
    <lineage>
        <taxon>Eukaryota</taxon>
        <taxon>Metazoa</taxon>
        <taxon>Cnidaria</taxon>
        <taxon>Anthozoa</taxon>
        <taxon>Hexacorallia</taxon>
        <taxon>Scleractinia</taxon>
        <taxon>Fungiina</taxon>
        <taxon>Poritidae</taxon>
        <taxon>Porites</taxon>
    </lineage>
</organism>
<evidence type="ECO:0000313" key="2">
    <source>
        <dbReference type="Proteomes" id="UP001159405"/>
    </source>
</evidence>
<proteinExistence type="predicted"/>
<name>A0ABN8P112_9CNID</name>
<dbReference type="PANTHER" id="PTHR46704:SF9">
    <property type="entry name" value="BHLH DOMAIN-CONTAINING PROTEIN"/>
    <property type="match status" value="1"/>
</dbReference>
<dbReference type="EMBL" id="CALNXK010000047">
    <property type="protein sequence ID" value="CAH3129756.1"/>
    <property type="molecule type" value="Genomic_DNA"/>
</dbReference>
<evidence type="ECO:0000313" key="1">
    <source>
        <dbReference type="EMBL" id="CAH3129756.1"/>
    </source>
</evidence>
<dbReference type="PANTHER" id="PTHR46704">
    <property type="entry name" value="CXC DOMAIN-CONTAINING PROTEIN-RELATED"/>
    <property type="match status" value="1"/>
</dbReference>
<dbReference type="Proteomes" id="UP001159405">
    <property type="component" value="Unassembled WGS sequence"/>
</dbReference>
<gene>
    <name evidence="1" type="ORF">PLOB_00034272</name>
</gene>
<evidence type="ECO:0008006" key="3">
    <source>
        <dbReference type="Google" id="ProtNLM"/>
    </source>
</evidence>
<protein>
    <recommendedName>
        <fullName evidence="3">Tesmin/TSO1-like CXC domain-containing protein</fullName>
    </recommendedName>
</protein>
<sequence>MGVFHTICTFLGIIGKRFQYAGLKDICIESGRAVDNAVNGLASLYDKICNTEFQDKLKSQSFVELTDLYDQYMDYLRHKNGNLSQFWVSYLDMVEILLGLLRASREGDWKLHLSCVRNMVPWCFAYDNINYARYLSSYLSDMAHLENDYPSVLEYLESGGFAVQIGESNPFGKIPVDQACEETVNRDTKTPGGTKGFSLKPQAVSKYYLVAEYRSIFMRNLKDMLQLNTSSCLHNDLQKTRISRDESDVKSLLSTLDSWINPFAIEKQDLVCLSTGKMATEQIEKDLLEAHDIGERAYRCFSQQRLESNPAKEKFFDAMKKVNLKTFAHLSKKMEVQKGTTNEIIVRADRRLFAQVIVIAETRKLTMSSVLSHPLGPLPWALASPDGSLRKTNKSTLAKELQKDIPSVEAIPNPSACIIDGMSMVQRLKGDHKTFAEIADVLMSMILREGATSKRIDVVFDVYRETSIKNTEREKRGGYTGIEYRNIQPDHRIQQWRKFLSNPQNKKQLVRVVTEEWQKERFRQRLTGRHLFTMTEESCVEISADNFRPREDLTSTQEEADTRLLLHASHAARNGFKAIVISSEDTDVFVLCLAFKDFVPATMYLKCGTQTRTRFVSITNVFERHGSRICKCLPGLHAFTGCDSVSAFSGKGKLTALKLVKRRPAYQELFQQLGVEWELSNELFVRLQEFTCVMYSSNPGTKDVNVLRYRLFCARKGELESHQLPPCQDTLRKHCERANYQSAIWRRSLQCSPQIPSPIGSGWCLKDGKLTIDWMNGEPAPKVVLELLSCQCKRVCQLPSCTCLANGLHCTDMCRLQECTNQPEEAAEDLTTDDSDIECEDD</sequence>
<reference evidence="1 2" key="1">
    <citation type="submission" date="2022-05" db="EMBL/GenBank/DDBJ databases">
        <authorList>
            <consortium name="Genoscope - CEA"/>
            <person name="William W."/>
        </authorList>
    </citation>
    <scope>NUCLEOTIDE SEQUENCE [LARGE SCALE GENOMIC DNA]</scope>
</reference>
<keyword evidence="2" id="KW-1185">Reference proteome</keyword>
<accession>A0ABN8P112</accession>
<comment type="caution">
    <text evidence="1">The sequence shown here is derived from an EMBL/GenBank/DDBJ whole genome shotgun (WGS) entry which is preliminary data.</text>
</comment>